<dbReference type="RefSeq" id="WP_151865498.1">
    <property type="nucleotide sequence ID" value="NZ_WBZB01000016.1"/>
</dbReference>
<name>A0A833HPE5_9FIRM</name>
<dbReference type="InterPro" id="IPR000524">
    <property type="entry name" value="Tscrpt_reg_HTH_GntR"/>
</dbReference>
<protein>
    <submittedName>
        <fullName evidence="5">GntR family transcriptional regulator</fullName>
    </submittedName>
</protein>
<dbReference type="PROSITE" id="PS50949">
    <property type="entry name" value="HTH_GNTR"/>
    <property type="match status" value="1"/>
</dbReference>
<evidence type="ECO:0000313" key="5">
    <source>
        <dbReference type="EMBL" id="KAB3530687.1"/>
    </source>
</evidence>
<keyword evidence="3" id="KW-0804">Transcription</keyword>
<dbReference type="GO" id="GO:0003677">
    <property type="term" value="F:DNA binding"/>
    <property type="evidence" value="ECO:0007669"/>
    <property type="project" value="UniProtKB-KW"/>
</dbReference>
<dbReference type="SMART" id="SM00345">
    <property type="entry name" value="HTH_GNTR"/>
    <property type="match status" value="1"/>
</dbReference>
<dbReference type="EMBL" id="WBZB01000016">
    <property type="protein sequence ID" value="KAB3530687.1"/>
    <property type="molecule type" value="Genomic_DNA"/>
</dbReference>
<dbReference type="PANTHER" id="PTHR43537">
    <property type="entry name" value="TRANSCRIPTIONAL REGULATOR, GNTR FAMILY"/>
    <property type="match status" value="1"/>
</dbReference>
<dbReference type="Gene3D" id="1.10.10.10">
    <property type="entry name" value="Winged helix-like DNA-binding domain superfamily/Winged helix DNA-binding domain"/>
    <property type="match status" value="1"/>
</dbReference>
<gene>
    <name evidence="5" type="ORF">F8153_06145</name>
</gene>
<feature type="domain" description="HTH gntR-type" evidence="4">
    <location>
        <begin position="5"/>
        <end position="73"/>
    </location>
</feature>
<dbReference type="AlphaFoldDB" id="A0A833HPE5"/>
<reference evidence="5 6" key="1">
    <citation type="submission" date="2019-10" db="EMBL/GenBank/DDBJ databases">
        <title>Alkaliphilus serpentinus sp. nov. and Alkaliphilus pronyensis sp. nov., two novel anaerobic alkaliphilic species isolated from the serpentinized-hosted hydrothermal field of the Prony Bay (New Caledonia).</title>
        <authorList>
            <person name="Postec A."/>
        </authorList>
    </citation>
    <scope>NUCLEOTIDE SEQUENCE [LARGE SCALE GENOMIC DNA]</scope>
    <source>
        <strain evidence="5 6">LacT</strain>
    </source>
</reference>
<dbReference type="GO" id="GO:0003700">
    <property type="term" value="F:DNA-binding transcription factor activity"/>
    <property type="evidence" value="ECO:0007669"/>
    <property type="project" value="InterPro"/>
</dbReference>
<evidence type="ECO:0000256" key="2">
    <source>
        <dbReference type="ARBA" id="ARBA00023125"/>
    </source>
</evidence>
<dbReference type="OrthoDB" id="9799482at2"/>
<dbReference type="PRINTS" id="PR00035">
    <property type="entry name" value="HTHGNTR"/>
</dbReference>
<dbReference type="CDD" id="cd07377">
    <property type="entry name" value="WHTH_GntR"/>
    <property type="match status" value="1"/>
</dbReference>
<dbReference type="PANTHER" id="PTHR43537:SF5">
    <property type="entry name" value="UXU OPERON TRANSCRIPTIONAL REGULATOR"/>
    <property type="match status" value="1"/>
</dbReference>
<evidence type="ECO:0000259" key="4">
    <source>
        <dbReference type="PROSITE" id="PS50949"/>
    </source>
</evidence>
<proteinExistence type="predicted"/>
<organism evidence="5 6">
    <name type="scientific">Alkaliphilus serpentinus</name>
    <dbReference type="NCBI Taxonomy" id="1482731"/>
    <lineage>
        <taxon>Bacteria</taxon>
        <taxon>Bacillati</taxon>
        <taxon>Bacillota</taxon>
        <taxon>Clostridia</taxon>
        <taxon>Peptostreptococcales</taxon>
        <taxon>Natronincolaceae</taxon>
        <taxon>Alkaliphilus</taxon>
    </lineage>
</organism>
<keyword evidence="2" id="KW-0238">DNA-binding</keyword>
<keyword evidence="1" id="KW-0805">Transcription regulation</keyword>
<evidence type="ECO:0000256" key="1">
    <source>
        <dbReference type="ARBA" id="ARBA00023015"/>
    </source>
</evidence>
<evidence type="ECO:0000313" key="6">
    <source>
        <dbReference type="Proteomes" id="UP000465601"/>
    </source>
</evidence>
<keyword evidence="6" id="KW-1185">Reference proteome</keyword>
<evidence type="ECO:0000256" key="3">
    <source>
        <dbReference type="ARBA" id="ARBA00023163"/>
    </source>
</evidence>
<accession>A0A833HPE5</accession>
<dbReference type="Proteomes" id="UP000465601">
    <property type="component" value="Unassembled WGS sequence"/>
</dbReference>
<dbReference type="InterPro" id="IPR036388">
    <property type="entry name" value="WH-like_DNA-bd_sf"/>
</dbReference>
<sequence>MIVKKNAESKVEEYLIKLILNGKVSPGTYLKPERQLAIELGYTRPVIHKAIIRLESKGLVTIVPRQGVMVNDYRITGKLELLENLFDLNRQGIHPALNRSMLRFIHRNFQSLLIELASDKSNTLKFHQNPIESGEDIFNWMHGYAMSSKNVIYTMLFNEFKLGILNVGDAIVKADKQFLQQGRKSIDHAVESGHIDDIEVLLHQWFNTIEKLWLGGEKSE</sequence>
<comment type="caution">
    <text evidence="5">The sequence shown here is derived from an EMBL/GenBank/DDBJ whole genome shotgun (WGS) entry which is preliminary data.</text>
</comment>
<dbReference type="Pfam" id="PF00392">
    <property type="entry name" value="GntR"/>
    <property type="match status" value="1"/>
</dbReference>
<dbReference type="SUPFAM" id="SSF46785">
    <property type="entry name" value="Winged helix' DNA-binding domain"/>
    <property type="match status" value="1"/>
</dbReference>
<dbReference type="InterPro" id="IPR036390">
    <property type="entry name" value="WH_DNA-bd_sf"/>
</dbReference>